<reference evidence="2" key="1">
    <citation type="submission" date="2021-02" db="EMBL/GenBank/DDBJ databases">
        <authorList>
            <person name="Dougan E. K."/>
            <person name="Rhodes N."/>
            <person name="Thang M."/>
            <person name="Chan C."/>
        </authorList>
    </citation>
    <scope>NUCLEOTIDE SEQUENCE</scope>
</reference>
<feature type="compositionally biased region" description="Low complexity" evidence="1">
    <location>
        <begin position="371"/>
        <end position="400"/>
    </location>
</feature>
<comment type="caution">
    <text evidence="2">The sequence shown here is derived from an EMBL/GenBank/DDBJ whole genome shotgun (WGS) entry which is preliminary data.</text>
</comment>
<proteinExistence type="predicted"/>
<organism evidence="2 3">
    <name type="scientific">Polarella glacialis</name>
    <name type="common">Dinoflagellate</name>
    <dbReference type="NCBI Taxonomy" id="89957"/>
    <lineage>
        <taxon>Eukaryota</taxon>
        <taxon>Sar</taxon>
        <taxon>Alveolata</taxon>
        <taxon>Dinophyceae</taxon>
        <taxon>Suessiales</taxon>
        <taxon>Suessiaceae</taxon>
        <taxon>Polarella</taxon>
    </lineage>
</organism>
<feature type="region of interest" description="Disordered" evidence="1">
    <location>
        <begin position="366"/>
        <end position="400"/>
    </location>
</feature>
<dbReference type="AlphaFoldDB" id="A0A813DKK8"/>
<evidence type="ECO:0000256" key="1">
    <source>
        <dbReference type="SAM" id="MobiDB-lite"/>
    </source>
</evidence>
<accession>A0A813DKK8</accession>
<gene>
    <name evidence="2" type="ORF">PGLA1383_LOCUS8336</name>
</gene>
<sequence>MSDADFIHRGTQDAWTTILSVLGPREVGGFAATSQAGGALAADAWKELLRIRRLVELRLGGTQAADGGGSVPASAWRDVAKSLLGAVPVVARVLGASPATTIAAPTATTTATTTATITTAATTTGWGFDTAEELLLATRPWRGKAPAAIGGEALFRRPKQQQLEGPSAEEDAMSRRYYRSHLRIIDKLSPSAVPVTFRWPCQTLRTTTKSCSETASERLVSQTLLLAIHRASDVSELLRLHLRLCLWRGSASDDAGGQEHVLELEAEECKESTVEYASAAATTCFTRLVHLMVMSVDPGPIFMATVVGRRKRLQEGFSWGDSGFDVIPSGLDTGQSELLANGGKQSAANSSLRLPLLVRVSEVALHEKSSDSSLSSMPDNLSSESESDASDQAFDSSSSN</sequence>
<dbReference type="EMBL" id="CAJNNV010003771">
    <property type="protein sequence ID" value="CAE8589582.1"/>
    <property type="molecule type" value="Genomic_DNA"/>
</dbReference>
<name>A0A813DKK8_POLGL</name>
<evidence type="ECO:0000313" key="3">
    <source>
        <dbReference type="Proteomes" id="UP000654075"/>
    </source>
</evidence>
<evidence type="ECO:0000313" key="2">
    <source>
        <dbReference type="EMBL" id="CAE8589582.1"/>
    </source>
</evidence>
<keyword evidence="3" id="KW-1185">Reference proteome</keyword>
<protein>
    <submittedName>
        <fullName evidence="2">Uncharacterized protein</fullName>
    </submittedName>
</protein>
<dbReference type="Proteomes" id="UP000654075">
    <property type="component" value="Unassembled WGS sequence"/>
</dbReference>